<comment type="caution">
    <text evidence="2">The sequence shown here is derived from an EMBL/GenBank/DDBJ whole genome shotgun (WGS) entry which is preliminary data.</text>
</comment>
<gene>
    <name evidence="2" type="ORF">JN10_0472</name>
</gene>
<keyword evidence="1" id="KW-1133">Transmembrane helix</keyword>
<dbReference type="RefSeq" id="WP_067596606.1">
    <property type="nucleotide sequence ID" value="NZ_CP015963.1"/>
</dbReference>
<feature type="transmembrane region" description="Helical" evidence="1">
    <location>
        <begin position="58"/>
        <end position="79"/>
    </location>
</feature>
<feature type="transmembrane region" description="Helical" evidence="1">
    <location>
        <begin position="33"/>
        <end position="52"/>
    </location>
</feature>
<feature type="transmembrane region" description="Helical" evidence="1">
    <location>
        <begin position="6"/>
        <end position="21"/>
    </location>
</feature>
<keyword evidence="1" id="KW-0472">Membrane</keyword>
<sequence length="84" mass="8808">MSLLCFIFIGSLIGWLAAIITRTEDVPSIRRDIGVGLVGALFAGLFANNWAFLGGLSWTALGASILGAALLVVMSKLILSRKSA</sequence>
<keyword evidence="3" id="KW-1185">Reference proteome</keyword>
<reference evidence="2 3" key="1">
    <citation type="submission" date="2019-07" db="EMBL/GenBank/DDBJ databases">
        <title>Genomic Encyclopedia of Archaeal and Bacterial Type Strains, Phase II (KMG-II): from individual species to whole genera.</title>
        <authorList>
            <person name="Goeker M."/>
        </authorList>
    </citation>
    <scope>NUCLEOTIDE SEQUENCE [LARGE SCALE GENOMIC DNA]</scope>
    <source>
        <strain evidence="2 3">ATCC BAA-2084</strain>
    </source>
</reference>
<dbReference type="Proteomes" id="UP000320547">
    <property type="component" value="Unassembled WGS sequence"/>
</dbReference>
<accession>A0A562UTA7</accession>
<dbReference type="AlphaFoldDB" id="A0A562UTA7"/>
<dbReference type="OrthoDB" id="7429096at2"/>
<keyword evidence="1" id="KW-0812">Transmembrane</keyword>
<name>A0A562UTA7_9SPHN</name>
<evidence type="ECO:0000313" key="2">
    <source>
        <dbReference type="EMBL" id="TWJ08853.1"/>
    </source>
</evidence>
<evidence type="ECO:0000256" key="1">
    <source>
        <dbReference type="SAM" id="Phobius"/>
    </source>
</evidence>
<dbReference type="STRING" id="476157.GCA_001663155_00272"/>
<organism evidence="2 3">
    <name type="scientific">Altererythrobacter ishigakiensis</name>
    <dbReference type="NCBI Taxonomy" id="476157"/>
    <lineage>
        <taxon>Bacteria</taxon>
        <taxon>Pseudomonadati</taxon>
        <taxon>Pseudomonadota</taxon>
        <taxon>Alphaproteobacteria</taxon>
        <taxon>Sphingomonadales</taxon>
        <taxon>Erythrobacteraceae</taxon>
        <taxon>Altererythrobacter</taxon>
    </lineage>
</organism>
<evidence type="ECO:0000313" key="3">
    <source>
        <dbReference type="Proteomes" id="UP000320547"/>
    </source>
</evidence>
<protein>
    <submittedName>
        <fullName evidence="2">Putative membrane protein YeaQ/YmgE (Transglycosylase-associated protein family)</fullName>
    </submittedName>
</protein>
<proteinExistence type="predicted"/>
<dbReference type="EMBL" id="VLLK01000001">
    <property type="protein sequence ID" value="TWJ08853.1"/>
    <property type="molecule type" value="Genomic_DNA"/>
</dbReference>